<evidence type="ECO:0000256" key="1">
    <source>
        <dbReference type="ARBA" id="ARBA00010240"/>
    </source>
</evidence>
<dbReference type="InterPro" id="IPR016035">
    <property type="entry name" value="Acyl_Trfase/lysoPLipase"/>
</dbReference>
<comment type="similarity">
    <text evidence="1">Belongs to the patatin family.</text>
</comment>
<reference evidence="7" key="1">
    <citation type="submission" date="2023-05" db="EMBL/GenBank/DDBJ databases">
        <title>Nepenthes gracilis genome sequencing.</title>
        <authorList>
            <person name="Fukushima K."/>
        </authorList>
    </citation>
    <scope>NUCLEOTIDE SEQUENCE</scope>
    <source>
        <strain evidence="7">SING2019-196</strain>
    </source>
</reference>
<gene>
    <name evidence="7" type="ORF">Nepgr_015160</name>
</gene>
<evidence type="ECO:0000256" key="3">
    <source>
        <dbReference type="ARBA" id="ARBA00022963"/>
    </source>
</evidence>
<keyword evidence="3" id="KW-0442">Lipid degradation</keyword>
<feature type="domain" description="PNPLA" evidence="6">
    <location>
        <begin position="78"/>
        <end position="291"/>
    </location>
</feature>
<dbReference type="Proteomes" id="UP001279734">
    <property type="component" value="Unassembled WGS sequence"/>
</dbReference>
<dbReference type="AlphaFoldDB" id="A0AAD3XQV4"/>
<sequence length="377" mass="41328">MPETSIDTNKLSYEIFSILERKFLFGYDDYKVWLPKQISPCFYPNIEFTPSATLLMSTPSPDNSVNSIKNQRGKVCILSLDGSDMRNILTGMALAYLDHALKEKSGTSDARITDYFDVATGTGIGGIFTATLFATNDNSRPIFRAEDTWRFLAEQGKKIYRSGSGGGAVILKRILKRGGSIGTTTAGLEELMKEVFTKSGRSLTLNDTMKPVQIACYDMSSTAPFLFSPAGARADEPGTDNFDLRLCEVSRVMSAELGVSEPVNMLSTDGATKCVTINRGRAMSNPTAAAIMQVMHDKEFLVRGVEDILVLSLGMSQHLEGSYGYEQVRGWKANQWAGPRPHIAGDGHSDTVDQAVAMTFGYCCSNMYVLIQVSTYY</sequence>
<evidence type="ECO:0000256" key="5">
    <source>
        <dbReference type="PROSITE-ProRule" id="PRU01161"/>
    </source>
</evidence>
<dbReference type="Gene3D" id="3.40.1090.10">
    <property type="entry name" value="Cytosolic phospholipase A2 catalytic domain"/>
    <property type="match status" value="1"/>
</dbReference>
<dbReference type="SUPFAM" id="SSF52151">
    <property type="entry name" value="FabD/lysophospholipase-like"/>
    <property type="match status" value="1"/>
</dbReference>
<name>A0AAD3XQV4_NEPGR</name>
<dbReference type="PANTHER" id="PTHR32241:SF3">
    <property type="entry name" value="PATATIN-LIKE PROTEIN 6"/>
    <property type="match status" value="1"/>
</dbReference>
<dbReference type="PANTHER" id="PTHR32241">
    <property type="entry name" value="PATATIN-LIKE PROTEIN 6"/>
    <property type="match status" value="1"/>
</dbReference>
<comment type="caution">
    <text evidence="7">The sequence shown here is derived from an EMBL/GenBank/DDBJ whole genome shotgun (WGS) entry which is preliminary data.</text>
</comment>
<keyword evidence="4" id="KW-0443">Lipid metabolism</keyword>
<keyword evidence="2" id="KW-0378">Hydrolase</keyword>
<evidence type="ECO:0000259" key="6">
    <source>
        <dbReference type="PROSITE" id="PS51635"/>
    </source>
</evidence>
<dbReference type="GO" id="GO:0016787">
    <property type="term" value="F:hydrolase activity"/>
    <property type="evidence" value="ECO:0007669"/>
    <property type="project" value="UniProtKB-KW"/>
</dbReference>
<evidence type="ECO:0000256" key="2">
    <source>
        <dbReference type="ARBA" id="ARBA00022801"/>
    </source>
</evidence>
<dbReference type="PROSITE" id="PS51635">
    <property type="entry name" value="PNPLA"/>
    <property type="match status" value="1"/>
</dbReference>
<evidence type="ECO:0000313" key="8">
    <source>
        <dbReference type="Proteomes" id="UP001279734"/>
    </source>
</evidence>
<organism evidence="7 8">
    <name type="scientific">Nepenthes gracilis</name>
    <name type="common">Slender pitcher plant</name>
    <dbReference type="NCBI Taxonomy" id="150966"/>
    <lineage>
        <taxon>Eukaryota</taxon>
        <taxon>Viridiplantae</taxon>
        <taxon>Streptophyta</taxon>
        <taxon>Embryophyta</taxon>
        <taxon>Tracheophyta</taxon>
        <taxon>Spermatophyta</taxon>
        <taxon>Magnoliopsida</taxon>
        <taxon>eudicotyledons</taxon>
        <taxon>Gunneridae</taxon>
        <taxon>Pentapetalae</taxon>
        <taxon>Caryophyllales</taxon>
        <taxon>Nepenthaceae</taxon>
        <taxon>Nepenthes</taxon>
    </lineage>
</organism>
<proteinExistence type="inferred from homology"/>
<comment type="caution">
    <text evidence="5">Lacks conserved residue(s) required for the propagation of feature annotation.</text>
</comment>
<evidence type="ECO:0000313" key="7">
    <source>
        <dbReference type="EMBL" id="GMH13319.1"/>
    </source>
</evidence>
<evidence type="ECO:0000256" key="4">
    <source>
        <dbReference type="ARBA" id="ARBA00023098"/>
    </source>
</evidence>
<dbReference type="EMBL" id="BSYO01000012">
    <property type="protein sequence ID" value="GMH13319.1"/>
    <property type="molecule type" value="Genomic_DNA"/>
</dbReference>
<keyword evidence="8" id="KW-1185">Reference proteome</keyword>
<dbReference type="InterPro" id="IPR002641">
    <property type="entry name" value="PNPLA_dom"/>
</dbReference>
<dbReference type="GO" id="GO:0016042">
    <property type="term" value="P:lipid catabolic process"/>
    <property type="evidence" value="ECO:0007669"/>
    <property type="project" value="UniProtKB-KW"/>
</dbReference>
<protein>
    <recommendedName>
        <fullName evidence="6">PNPLA domain-containing protein</fullName>
    </recommendedName>
</protein>
<accession>A0AAD3XQV4</accession>